<name>A0A2S5SUQ6_9BURK</name>
<keyword evidence="5" id="KW-1003">Cell membrane</keyword>
<dbReference type="Pfam" id="PF00924">
    <property type="entry name" value="MS_channel_2nd"/>
    <property type="match status" value="1"/>
</dbReference>
<dbReference type="RefSeq" id="WP_104302397.1">
    <property type="nucleotide sequence ID" value="NZ_PSNX01000007.1"/>
</dbReference>
<keyword evidence="4 5" id="KW-0472">Membrane</keyword>
<proteinExistence type="inferred from homology"/>
<comment type="subcellular location">
    <subcellularLocation>
        <location evidence="5">Cell inner membrane</location>
        <topology evidence="5">Multi-pass membrane protein</topology>
    </subcellularLocation>
    <subcellularLocation>
        <location evidence="1">Membrane</location>
    </subcellularLocation>
</comment>
<dbReference type="InterPro" id="IPR023408">
    <property type="entry name" value="MscS_beta-dom_sf"/>
</dbReference>
<comment type="similarity">
    <text evidence="5">Belongs to the MscS (TC 1.A.23) family.</text>
</comment>
<dbReference type="Gene3D" id="1.10.287.1260">
    <property type="match status" value="1"/>
</dbReference>
<comment type="caution">
    <text evidence="5">Lacks conserved residue(s) required for the propagation of feature annotation.</text>
</comment>
<comment type="subunit">
    <text evidence="5">Homoheptamer.</text>
</comment>
<protein>
    <recommendedName>
        <fullName evidence="5">Small-conductance mechanosensitive channel</fullName>
    </recommendedName>
</protein>
<dbReference type="Gene3D" id="2.30.30.60">
    <property type="match status" value="1"/>
</dbReference>
<dbReference type="EMBL" id="PSNX01000007">
    <property type="protein sequence ID" value="PPE66452.1"/>
    <property type="molecule type" value="Genomic_DNA"/>
</dbReference>
<evidence type="ECO:0000259" key="6">
    <source>
        <dbReference type="Pfam" id="PF00924"/>
    </source>
</evidence>
<evidence type="ECO:0000256" key="2">
    <source>
        <dbReference type="ARBA" id="ARBA00022692"/>
    </source>
</evidence>
<dbReference type="PANTHER" id="PTHR30221">
    <property type="entry name" value="SMALL-CONDUCTANCE MECHANOSENSITIVE CHANNEL"/>
    <property type="match status" value="1"/>
</dbReference>
<dbReference type="Proteomes" id="UP000238605">
    <property type="component" value="Unassembled WGS sequence"/>
</dbReference>
<keyword evidence="5" id="KW-0813">Transport</keyword>
<evidence type="ECO:0000313" key="8">
    <source>
        <dbReference type="Proteomes" id="UP000238605"/>
    </source>
</evidence>
<keyword evidence="5" id="KW-0407">Ion channel</keyword>
<dbReference type="OrthoDB" id="8685113at2"/>
<dbReference type="PANTHER" id="PTHR30221:SF8">
    <property type="entry name" value="SMALL-CONDUCTANCE MECHANOSENSITIVE CHANNEL"/>
    <property type="match status" value="1"/>
</dbReference>
<evidence type="ECO:0000313" key="7">
    <source>
        <dbReference type="EMBL" id="PPE66452.1"/>
    </source>
</evidence>
<dbReference type="SUPFAM" id="SSF50182">
    <property type="entry name" value="Sm-like ribonucleoproteins"/>
    <property type="match status" value="1"/>
</dbReference>
<dbReference type="GO" id="GO:0005886">
    <property type="term" value="C:plasma membrane"/>
    <property type="evidence" value="ECO:0007669"/>
    <property type="project" value="UniProtKB-SubCell"/>
</dbReference>
<sequence length="189" mass="21117">MRWLADLKSRLPEWMLEWLDVIVPATQVLIILVLAYLLRAALRLVVKRICRHYQLPAEVHMGARRILGFLVYAAALLLILERLGVSGSVLWSAFTGFAAVAAVAFFAAWSVLSNIFCTILIFTTRLFRLHDHIEVLESGDKPGLKGMVVDINAVYTTLQEDGGTTLQVPNSMFFQRVVRRGHPIGSLDG</sequence>
<comment type="caution">
    <text evidence="7">The sequence shown here is derived from an EMBL/GenBank/DDBJ whole genome shotgun (WGS) entry which is preliminary data.</text>
</comment>
<dbReference type="GO" id="GO:0008381">
    <property type="term" value="F:mechanosensitive monoatomic ion channel activity"/>
    <property type="evidence" value="ECO:0007669"/>
    <property type="project" value="InterPro"/>
</dbReference>
<gene>
    <name evidence="7" type="ORF">C1704_09055</name>
</gene>
<keyword evidence="8" id="KW-1185">Reference proteome</keyword>
<feature type="transmembrane region" description="Helical" evidence="5">
    <location>
        <begin position="66"/>
        <end position="85"/>
    </location>
</feature>
<feature type="transmembrane region" description="Helical" evidence="5">
    <location>
        <begin position="21"/>
        <end position="46"/>
    </location>
</feature>
<keyword evidence="2 5" id="KW-0812">Transmembrane</keyword>
<evidence type="ECO:0000256" key="1">
    <source>
        <dbReference type="ARBA" id="ARBA00004370"/>
    </source>
</evidence>
<keyword evidence="5" id="KW-0997">Cell inner membrane</keyword>
<feature type="transmembrane region" description="Helical" evidence="5">
    <location>
        <begin position="97"/>
        <end position="122"/>
    </location>
</feature>
<evidence type="ECO:0000256" key="5">
    <source>
        <dbReference type="RuleBase" id="RU369025"/>
    </source>
</evidence>
<dbReference type="InterPro" id="IPR006685">
    <property type="entry name" value="MscS_channel_2nd"/>
</dbReference>
<accession>A0A2S5SUQ6</accession>
<dbReference type="InterPro" id="IPR045275">
    <property type="entry name" value="MscS_archaea/bacteria_type"/>
</dbReference>
<reference evidence="7 8" key="1">
    <citation type="submission" date="2018-02" db="EMBL/GenBank/DDBJ databases">
        <title>Reclassifiation of [Polyangium] brachysporum DSM 7029 as Guopingzhaonella breviflexa gen. nov., sp. nov., a member of the family Comamonadaceae.</title>
        <authorList>
            <person name="Tang B."/>
        </authorList>
    </citation>
    <scope>NUCLEOTIDE SEQUENCE [LARGE SCALE GENOMIC DNA]</scope>
    <source>
        <strain evidence="7 8">BCRC 80649</strain>
    </source>
</reference>
<keyword evidence="3 5" id="KW-1133">Transmembrane helix</keyword>
<evidence type="ECO:0000256" key="4">
    <source>
        <dbReference type="ARBA" id="ARBA00023136"/>
    </source>
</evidence>
<organism evidence="7 8">
    <name type="scientific">Caldimonas caldifontis</name>
    <dbReference type="NCBI Taxonomy" id="1452508"/>
    <lineage>
        <taxon>Bacteria</taxon>
        <taxon>Pseudomonadati</taxon>
        <taxon>Pseudomonadota</taxon>
        <taxon>Betaproteobacteria</taxon>
        <taxon>Burkholderiales</taxon>
        <taxon>Sphaerotilaceae</taxon>
        <taxon>Caldimonas</taxon>
    </lineage>
</organism>
<dbReference type="InterPro" id="IPR010920">
    <property type="entry name" value="LSM_dom_sf"/>
</dbReference>
<feature type="domain" description="Mechanosensitive ion channel MscS" evidence="6">
    <location>
        <begin position="111"/>
        <end position="176"/>
    </location>
</feature>
<comment type="function">
    <text evidence="5">Mechanosensitive channel that participates in the regulation of osmotic pressure changes within the cell, opening in response to stretch forces in the membrane lipid bilayer, without the need for other proteins. Contributes to normal resistance to hypoosmotic shock. Forms an ion channel of 1.0 nanosiemens conductance with a slight preference for anions.</text>
</comment>
<dbReference type="AlphaFoldDB" id="A0A2S5SUQ6"/>
<evidence type="ECO:0000256" key="3">
    <source>
        <dbReference type="ARBA" id="ARBA00022989"/>
    </source>
</evidence>
<keyword evidence="5" id="KW-0406">Ion transport</keyword>